<evidence type="ECO:0000313" key="1">
    <source>
        <dbReference type="EMBL" id="QJA50665.1"/>
    </source>
</evidence>
<gene>
    <name evidence="1" type="ORF">TM448A01855_0005</name>
</gene>
<reference evidence="1" key="1">
    <citation type="submission" date="2020-03" db="EMBL/GenBank/DDBJ databases">
        <title>The deep terrestrial virosphere.</title>
        <authorList>
            <person name="Holmfeldt K."/>
            <person name="Nilsson E."/>
            <person name="Simone D."/>
            <person name="Lopez-Fernandez M."/>
            <person name="Wu X."/>
            <person name="de Brujin I."/>
            <person name="Lundin D."/>
            <person name="Andersson A."/>
            <person name="Bertilsson S."/>
            <person name="Dopson M."/>
        </authorList>
    </citation>
    <scope>NUCLEOTIDE SEQUENCE</scope>
    <source>
        <strain evidence="1">TM448A01855</strain>
    </source>
</reference>
<organism evidence="1">
    <name type="scientific">viral metagenome</name>
    <dbReference type="NCBI Taxonomy" id="1070528"/>
    <lineage>
        <taxon>unclassified sequences</taxon>
        <taxon>metagenomes</taxon>
        <taxon>organismal metagenomes</taxon>
    </lineage>
</organism>
<sequence length="143" mass="16603">MKSLKERLKGRKKDYARIVASEYVAEIIIEKITPILPDINVVIYPDNIYVYISVKDIEDFEESSISELSSLFDLKWDRSIEKDTISYYSYIEKYKRIISLTVSAKPTDSCKIIRIPTGKTKQVVKTITVEEAEFEYLVKCSDD</sequence>
<accession>A0A6H1ZTR7</accession>
<proteinExistence type="predicted"/>
<protein>
    <submittedName>
        <fullName evidence="1">Uncharacterized protein</fullName>
    </submittedName>
</protein>
<name>A0A6H1ZTR7_9ZZZZ</name>
<dbReference type="AlphaFoldDB" id="A0A6H1ZTR7"/>
<dbReference type="EMBL" id="MT144210">
    <property type="protein sequence ID" value="QJA50665.1"/>
    <property type="molecule type" value="Genomic_DNA"/>
</dbReference>